<name>A0A267GZQ2_9PLAT</name>
<protein>
    <submittedName>
        <fullName evidence="1">Uncharacterized protein</fullName>
    </submittedName>
</protein>
<accession>A0A267GZQ2</accession>
<comment type="caution">
    <text evidence="1">The sequence shown here is derived from an EMBL/GenBank/DDBJ whole genome shotgun (WGS) entry which is preliminary data.</text>
</comment>
<dbReference type="AlphaFoldDB" id="A0A267GZQ2"/>
<organism evidence="1 2">
    <name type="scientific">Macrostomum lignano</name>
    <dbReference type="NCBI Taxonomy" id="282301"/>
    <lineage>
        <taxon>Eukaryota</taxon>
        <taxon>Metazoa</taxon>
        <taxon>Spiralia</taxon>
        <taxon>Lophotrochozoa</taxon>
        <taxon>Platyhelminthes</taxon>
        <taxon>Rhabditophora</taxon>
        <taxon>Macrostomorpha</taxon>
        <taxon>Macrostomida</taxon>
        <taxon>Macrostomidae</taxon>
        <taxon>Macrostomum</taxon>
    </lineage>
</organism>
<evidence type="ECO:0000313" key="2">
    <source>
        <dbReference type="Proteomes" id="UP000215902"/>
    </source>
</evidence>
<reference evidence="1 2" key="1">
    <citation type="submission" date="2017-06" db="EMBL/GenBank/DDBJ databases">
        <title>A platform for efficient transgenesis in Macrostomum lignano, a flatworm model organism for stem cell research.</title>
        <authorList>
            <person name="Berezikov E."/>
        </authorList>
    </citation>
    <scope>NUCLEOTIDE SEQUENCE [LARGE SCALE GENOMIC DNA]</scope>
    <source>
        <strain evidence="1">DV1</strain>
        <tissue evidence="1">Whole organism</tissue>
    </source>
</reference>
<feature type="non-terminal residue" evidence="1">
    <location>
        <position position="1"/>
    </location>
</feature>
<keyword evidence="2" id="KW-1185">Reference proteome</keyword>
<dbReference type="EMBL" id="NIVC01000103">
    <property type="protein sequence ID" value="PAA90797.1"/>
    <property type="molecule type" value="Genomic_DNA"/>
</dbReference>
<dbReference type="Proteomes" id="UP000215902">
    <property type="component" value="Unassembled WGS sequence"/>
</dbReference>
<sequence length="134" mass="15179">FNAETSRNGTIENARVYQTQFHSCSTAAGCNTANRRRCKLQLHTGESRQESNKHLACRCPGPSPSVVVDSSTAVANDRRRVPVRPQAGHVSLRQAPDVPLRQEEAERRLETGCWRPLIEHCARYFPQQTNYYIN</sequence>
<proteinExistence type="predicted"/>
<gene>
    <name evidence="1" type="ORF">BOX15_Mlig019289g1</name>
</gene>
<evidence type="ECO:0000313" key="1">
    <source>
        <dbReference type="EMBL" id="PAA90797.1"/>
    </source>
</evidence>